<sequence length="67" mass="7406">ATNIRCMRIDDCRCLSDKAFSEAVRNLPKLEKVSISLCNSYLSKDSLEALGRSCPLLKSLLCVGSRL</sequence>
<organism evidence="1 2">
    <name type="scientific">Trifolium medium</name>
    <dbReference type="NCBI Taxonomy" id="97028"/>
    <lineage>
        <taxon>Eukaryota</taxon>
        <taxon>Viridiplantae</taxon>
        <taxon>Streptophyta</taxon>
        <taxon>Embryophyta</taxon>
        <taxon>Tracheophyta</taxon>
        <taxon>Spermatophyta</taxon>
        <taxon>Magnoliopsida</taxon>
        <taxon>eudicotyledons</taxon>
        <taxon>Gunneridae</taxon>
        <taxon>Pentapetalae</taxon>
        <taxon>rosids</taxon>
        <taxon>fabids</taxon>
        <taxon>Fabales</taxon>
        <taxon>Fabaceae</taxon>
        <taxon>Papilionoideae</taxon>
        <taxon>50 kb inversion clade</taxon>
        <taxon>NPAAA clade</taxon>
        <taxon>Hologalegina</taxon>
        <taxon>IRL clade</taxon>
        <taxon>Trifolieae</taxon>
        <taxon>Trifolium</taxon>
    </lineage>
</organism>
<accession>A0A392RB09</accession>
<dbReference type="InterPro" id="IPR032675">
    <property type="entry name" value="LRR_dom_sf"/>
</dbReference>
<proteinExistence type="predicted"/>
<evidence type="ECO:0000313" key="2">
    <source>
        <dbReference type="Proteomes" id="UP000265520"/>
    </source>
</evidence>
<name>A0A392RB09_9FABA</name>
<dbReference type="AlphaFoldDB" id="A0A392RB09"/>
<dbReference type="Proteomes" id="UP000265520">
    <property type="component" value="Unassembled WGS sequence"/>
</dbReference>
<reference evidence="1 2" key="1">
    <citation type="journal article" date="2018" name="Front. Plant Sci.">
        <title>Red Clover (Trifolium pratense) and Zigzag Clover (T. medium) - A Picture of Genomic Similarities and Differences.</title>
        <authorList>
            <person name="Dluhosova J."/>
            <person name="Istvanek J."/>
            <person name="Nedelnik J."/>
            <person name="Repkova J."/>
        </authorList>
    </citation>
    <scope>NUCLEOTIDE SEQUENCE [LARGE SCALE GENOMIC DNA]</scope>
    <source>
        <strain evidence="2">cv. 10/8</strain>
        <tissue evidence="1">Leaf</tissue>
    </source>
</reference>
<dbReference type="EMBL" id="LXQA010200331">
    <property type="protein sequence ID" value="MCI32970.1"/>
    <property type="molecule type" value="Genomic_DNA"/>
</dbReference>
<dbReference type="Gene3D" id="3.80.10.10">
    <property type="entry name" value="Ribonuclease Inhibitor"/>
    <property type="match status" value="1"/>
</dbReference>
<comment type="caution">
    <text evidence="1">The sequence shown here is derived from an EMBL/GenBank/DDBJ whole genome shotgun (WGS) entry which is preliminary data.</text>
</comment>
<dbReference type="SUPFAM" id="SSF52047">
    <property type="entry name" value="RNI-like"/>
    <property type="match status" value="1"/>
</dbReference>
<keyword evidence="2" id="KW-1185">Reference proteome</keyword>
<feature type="non-terminal residue" evidence="1">
    <location>
        <position position="1"/>
    </location>
</feature>
<protein>
    <submittedName>
        <fullName evidence="1">F-box protein</fullName>
    </submittedName>
</protein>
<evidence type="ECO:0000313" key="1">
    <source>
        <dbReference type="EMBL" id="MCI32970.1"/>
    </source>
</evidence>